<comment type="caution">
    <text evidence="1">The sequence shown here is derived from an EMBL/GenBank/DDBJ whole genome shotgun (WGS) entry which is preliminary data.</text>
</comment>
<accession>W7T149</accession>
<proteinExistence type="predicted"/>
<sequence length="128" mass="14108">MSLLHVKPTTREHLAVVLAFRHLPLNSLPQCRGRRAYEPKETVDCIRIGLPCLPGFVHTLRPSLGLLLLLAPSMLTPGKGDSPSVRLHLHPCHFQLAASGRVRRNIEKGVGRVRAPCNDSGPWSGKTR</sequence>
<protein>
    <submittedName>
        <fullName evidence="1">Uncharacterized protein</fullName>
    </submittedName>
</protein>
<reference evidence="1 2" key="1">
    <citation type="journal article" date="2014" name="Mol. Plant">
        <title>Chromosome Scale Genome Assembly and Transcriptome Profiling of Nannochloropsis gaditana in Nitrogen Depletion.</title>
        <authorList>
            <person name="Corteggiani Carpinelli E."/>
            <person name="Telatin A."/>
            <person name="Vitulo N."/>
            <person name="Forcato C."/>
            <person name="D'Angelo M."/>
            <person name="Schiavon R."/>
            <person name="Vezzi A."/>
            <person name="Giacometti G.M."/>
            <person name="Morosinotto T."/>
            <person name="Valle G."/>
        </authorList>
    </citation>
    <scope>NUCLEOTIDE SEQUENCE [LARGE SCALE GENOMIC DNA]</scope>
    <source>
        <strain evidence="1 2">B-31</strain>
    </source>
</reference>
<name>W7T149_9STRA</name>
<keyword evidence="2" id="KW-1185">Reference proteome</keyword>
<dbReference type="EMBL" id="AZIL01003084">
    <property type="protein sequence ID" value="EWM20437.1"/>
    <property type="molecule type" value="Genomic_DNA"/>
</dbReference>
<dbReference type="AlphaFoldDB" id="W7T149"/>
<organism evidence="1 2">
    <name type="scientific">Nannochloropsis gaditana</name>
    <dbReference type="NCBI Taxonomy" id="72520"/>
    <lineage>
        <taxon>Eukaryota</taxon>
        <taxon>Sar</taxon>
        <taxon>Stramenopiles</taxon>
        <taxon>Ochrophyta</taxon>
        <taxon>Eustigmatophyceae</taxon>
        <taxon>Eustigmatales</taxon>
        <taxon>Monodopsidaceae</taxon>
        <taxon>Nannochloropsis</taxon>
    </lineage>
</organism>
<gene>
    <name evidence="1" type="ORF">Naga_101358g2</name>
</gene>
<feature type="non-terminal residue" evidence="1">
    <location>
        <position position="128"/>
    </location>
</feature>
<evidence type="ECO:0000313" key="2">
    <source>
        <dbReference type="Proteomes" id="UP000019335"/>
    </source>
</evidence>
<evidence type="ECO:0000313" key="1">
    <source>
        <dbReference type="EMBL" id="EWM20437.1"/>
    </source>
</evidence>
<dbReference type="Proteomes" id="UP000019335">
    <property type="component" value="Unassembled WGS sequence"/>
</dbReference>